<keyword evidence="6 16" id="KW-1133">Transmembrane helix</keyword>
<gene>
    <name evidence="20" type="primary">LOC108675954</name>
</gene>
<proteinExistence type="inferred from homology"/>
<evidence type="ECO:0000256" key="6">
    <source>
        <dbReference type="ARBA" id="ARBA00022989"/>
    </source>
</evidence>
<feature type="binding site" evidence="13">
    <location>
        <position position="253"/>
    </location>
    <ligand>
        <name>L-glutamate</name>
        <dbReference type="ChEBI" id="CHEBI:29985"/>
    </ligand>
</feature>
<dbReference type="FunFam" id="3.40.190.10:FF:000024">
    <property type="entry name" value="Glutamate receptor, ionotropic, delta 1"/>
    <property type="match status" value="1"/>
</dbReference>
<evidence type="ECO:0000256" key="14">
    <source>
        <dbReference type="PIRSR" id="PIRSR601508-2"/>
    </source>
</evidence>
<evidence type="ECO:0000256" key="5">
    <source>
        <dbReference type="ARBA" id="ARBA00022692"/>
    </source>
</evidence>
<feature type="transmembrane region" description="Helical" evidence="16">
    <location>
        <begin position="331"/>
        <end position="349"/>
    </location>
</feature>
<evidence type="ECO:0000256" key="12">
    <source>
        <dbReference type="ARBA" id="ARBA00023303"/>
    </source>
</evidence>
<keyword evidence="4" id="KW-1003">Cell membrane</keyword>
<feature type="binding site" evidence="13">
    <location>
        <position position="248"/>
    </location>
    <ligand>
        <name>L-glutamate</name>
        <dbReference type="ChEBI" id="CHEBI:29985"/>
    </ligand>
</feature>
<evidence type="ECO:0000256" key="7">
    <source>
        <dbReference type="ARBA" id="ARBA00023065"/>
    </source>
</evidence>
<evidence type="ECO:0000259" key="18">
    <source>
        <dbReference type="SMART" id="SM00918"/>
    </source>
</evidence>
<keyword evidence="11" id="KW-1071">Ligand-gated ion channel</keyword>
<evidence type="ECO:0000313" key="19">
    <source>
        <dbReference type="Proteomes" id="UP000694843"/>
    </source>
</evidence>
<feature type="domain" description="Ionotropic glutamate receptor L-glutamate and glycine-binding" evidence="18">
    <location>
        <begin position="171"/>
        <end position="237"/>
    </location>
</feature>
<dbReference type="SUPFAM" id="SSF53850">
    <property type="entry name" value="Periplasmic binding protein-like II"/>
    <property type="match status" value="1"/>
</dbReference>
<keyword evidence="7" id="KW-0406">Ion transport</keyword>
<keyword evidence="10" id="KW-0325">Glycoprotein</keyword>
<dbReference type="RefSeq" id="XP_047738196.1">
    <property type="nucleotide sequence ID" value="XM_047882240.1"/>
</dbReference>
<dbReference type="GO" id="GO:0038023">
    <property type="term" value="F:signaling receptor activity"/>
    <property type="evidence" value="ECO:0007669"/>
    <property type="project" value="InterPro"/>
</dbReference>
<dbReference type="PANTHER" id="PTHR42643">
    <property type="entry name" value="IONOTROPIC RECEPTOR 20A-RELATED"/>
    <property type="match status" value="1"/>
</dbReference>
<keyword evidence="12" id="KW-0407">Ion channel</keyword>
<feature type="transmembrane region" description="Helical" evidence="16">
    <location>
        <begin position="361"/>
        <end position="383"/>
    </location>
</feature>
<dbReference type="SMART" id="SM00079">
    <property type="entry name" value="PBPe"/>
    <property type="match status" value="1"/>
</dbReference>
<evidence type="ECO:0000259" key="17">
    <source>
        <dbReference type="SMART" id="SM00079"/>
    </source>
</evidence>
<dbReference type="InterPro" id="IPR001508">
    <property type="entry name" value="Iono_Glu_rcpt_met"/>
</dbReference>
<evidence type="ECO:0000256" key="8">
    <source>
        <dbReference type="ARBA" id="ARBA00023136"/>
    </source>
</evidence>
<dbReference type="SMART" id="SM00918">
    <property type="entry name" value="Lig_chan-Glu_bd"/>
    <property type="match status" value="1"/>
</dbReference>
<dbReference type="KEGG" id="hazt:108675954"/>
<feature type="domain" description="Ionotropic glutamate receptor C-terminal" evidence="17">
    <location>
        <begin position="161"/>
        <end position="528"/>
    </location>
</feature>
<evidence type="ECO:0000256" key="9">
    <source>
        <dbReference type="ARBA" id="ARBA00023170"/>
    </source>
</evidence>
<dbReference type="InterPro" id="IPR019594">
    <property type="entry name" value="Glu/Gly-bd"/>
</dbReference>
<keyword evidence="8 16" id="KW-0472">Membrane</keyword>
<dbReference type="InterPro" id="IPR052192">
    <property type="entry name" value="Insect_Ionotropic_Sensory_Rcpt"/>
</dbReference>
<reference evidence="20" key="1">
    <citation type="submission" date="2025-08" db="UniProtKB">
        <authorList>
            <consortium name="RefSeq"/>
        </authorList>
    </citation>
    <scope>IDENTIFICATION</scope>
    <source>
        <tissue evidence="20">Whole organism</tissue>
    </source>
</reference>
<dbReference type="OrthoDB" id="5984008at2759"/>
<sequence>MSTCTKQSFAILPLIVAVSEDSVLDLRGESLLQSAAASADLEYSYRSLVDVIEKPDPGAVTIGLGPCSRLASLAETWLSEGQGPLMLLATEDCDGSSRDYEIQTKDRLFVALFNALLTPRRLAREYVECSAPPLPVPRVLPDGLTREEQLLLGRQYLNGRHLTIVTINRPPFMILDVQTIGSEQVIVGPGEGFCIEMIKTLAKKYHFNYTLELPYDGNWGNAMPNGTFNGMVGMVVREWADMAMGSFTITEAREAVIDFTHPFYEEPTAILIRAPGERPNTLAFLQPFTYKVWLLILSSPCAVGPLLWLMTEGTGDWSPSLYPHKGRSASVLNYVWGAGFCLIAQGYELRLNESSRVMLGLWWTYCMILIYTYTGNLIAFLTVPRLAGIIQSLDELANQREILWTYRAETAHEKLFGGAESGTYRKIGDLMRSNRGLMVTSDVDGINAVLLKNMAFIKEKSSLDTAMEQDYLQTKKCRLTLVPQLFFSASFGWALQEDSVFLPVFNAEILRMMQSGLFREWQVEYWPKPNECTAVKDKDAQGPRPLRLRDLGGHFIVLGLGCSVALVALLLELWYRRRSLPCRPAVEEPAKPSKYRTQLDIPLDITK</sequence>
<dbReference type="Proteomes" id="UP000694843">
    <property type="component" value="Unplaced"/>
</dbReference>
<protein>
    <submittedName>
        <fullName evidence="20">Glutamate receptor U1</fullName>
    </submittedName>
</protein>
<dbReference type="InterPro" id="IPR001320">
    <property type="entry name" value="Iontro_rcpt_C"/>
</dbReference>
<evidence type="ECO:0000256" key="4">
    <source>
        <dbReference type="ARBA" id="ARBA00022475"/>
    </source>
</evidence>
<feature type="binding site" evidence="13">
    <location>
        <position position="459"/>
    </location>
    <ligand>
        <name>L-glutamate</name>
        <dbReference type="ChEBI" id="CHEBI:29985"/>
    </ligand>
</feature>
<feature type="transmembrane region" description="Helical" evidence="16">
    <location>
        <begin position="555"/>
        <end position="575"/>
    </location>
</feature>
<keyword evidence="9 20" id="KW-0675">Receptor</keyword>
<evidence type="ECO:0000256" key="13">
    <source>
        <dbReference type="PIRSR" id="PIRSR601508-1"/>
    </source>
</evidence>
<comment type="similarity">
    <text evidence="2">Belongs to the glutamate-gated ion channel (TC 1.A.10.1) family.</text>
</comment>
<dbReference type="PRINTS" id="PR00177">
    <property type="entry name" value="NMDARECEPTOR"/>
</dbReference>
<evidence type="ECO:0000256" key="2">
    <source>
        <dbReference type="ARBA" id="ARBA00008685"/>
    </source>
</evidence>
<keyword evidence="3" id="KW-0813">Transport</keyword>
<dbReference type="GO" id="GO:0015276">
    <property type="term" value="F:ligand-gated monoatomic ion channel activity"/>
    <property type="evidence" value="ECO:0007669"/>
    <property type="project" value="InterPro"/>
</dbReference>
<dbReference type="Gene3D" id="3.40.190.10">
    <property type="entry name" value="Periplasmic binding protein-like II"/>
    <property type="match status" value="2"/>
</dbReference>
<organism evidence="19 20">
    <name type="scientific">Hyalella azteca</name>
    <name type="common">Amphipod</name>
    <dbReference type="NCBI Taxonomy" id="294128"/>
    <lineage>
        <taxon>Eukaryota</taxon>
        <taxon>Metazoa</taxon>
        <taxon>Ecdysozoa</taxon>
        <taxon>Arthropoda</taxon>
        <taxon>Crustacea</taxon>
        <taxon>Multicrustacea</taxon>
        <taxon>Malacostraca</taxon>
        <taxon>Eumalacostraca</taxon>
        <taxon>Peracarida</taxon>
        <taxon>Amphipoda</taxon>
        <taxon>Senticaudata</taxon>
        <taxon>Talitrida</taxon>
        <taxon>Talitroidea</taxon>
        <taxon>Hyalellidae</taxon>
        <taxon>Hyalella</taxon>
    </lineage>
</organism>
<dbReference type="Pfam" id="PF10613">
    <property type="entry name" value="Lig_chan-Glu_bd"/>
    <property type="match status" value="1"/>
</dbReference>
<feature type="disulfide bond" evidence="15">
    <location>
        <begin position="477"/>
        <end position="532"/>
    </location>
</feature>
<dbReference type="OMA" id="ESCEMMM"/>
<dbReference type="PANTHER" id="PTHR42643:SF24">
    <property type="entry name" value="IONOTROPIC RECEPTOR 60A"/>
    <property type="match status" value="1"/>
</dbReference>
<dbReference type="GO" id="GO:0005886">
    <property type="term" value="C:plasma membrane"/>
    <property type="evidence" value="ECO:0007669"/>
    <property type="project" value="UniProtKB-SubCell"/>
</dbReference>
<keyword evidence="19" id="KW-1185">Reference proteome</keyword>
<dbReference type="Pfam" id="PF00060">
    <property type="entry name" value="Lig_chan"/>
    <property type="match status" value="1"/>
</dbReference>
<comment type="subcellular location">
    <subcellularLocation>
        <location evidence="1">Cell membrane</location>
        <topology evidence="1">Multi-pass membrane protein</topology>
    </subcellularLocation>
</comment>
<evidence type="ECO:0000256" key="11">
    <source>
        <dbReference type="ARBA" id="ARBA00023286"/>
    </source>
</evidence>
<dbReference type="AlphaFoldDB" id="A0A979FNY4"/>
<dbReference type="GeneID" id="108675954"/>
<feature type="site" description="Crucial to convey clamshell closure to channel opening" evidence="14">
    <location>
        <position position="390"/>
    </location>
</feature>
<evidence type="ECO:0000313" key="20">
    <source>
        <dbReference type="RefSeq" id="XP_047738196.1"/>
    </source>
</evidence>
<evidence type="ECO:0000256" key="10">
    <source>
        <dbReference type="ARBA" id="ARBA00023180"/>
    </source>
</evidence>
<name>A0A979FNY4_HYAAZ</name>
<feature type="transmembrane region" description="Helical" evidence="16">
    <location>
        <begin position="292"/>
        <end position="310"/>
    </location>
</feature>
<keyword evidence="15" id="KW-1015">Disulfide bond</keyword>
<accession>A0A979FNY4</accession>
<keyword evidence="5 16" id="KW-0812">Transmembrane</keyword>
<evidence type="ECO:0000256" key="3">
    <source>
        <dbReference type="ARBA" id="ARBA00022448"/>
    </source>
</evidence>
<dbReference type="GO" id="GO:0050906">
    <property type="term" value="P:detection of stimulus involved in sensory perception"/>
    <property type="evidence" value="ECO:0007669"/>
    <property type="project" value="UniProtKB-ARBA"/>
</dbReference>
<evidence type="ECO:0000256" key="15">
    <source>
        <dbReference type="PIRSR" id="PIRSR601508-3"/>
    </source>
</evidence>
<evidence type="ECO:0000256" key="16">
    <source>
        <dbReference type="SAM" id="Phobius"/>
    </source>
</evidence>
<evidence type="ECO:0000256" key="1">
    <source>
        <dbReference type="ARBA" id="ARBA00004651"/>
    </source>
</evidence>